<dbReference type="Pfam" id="PF04564">
    <property type="entry name" value="U-box"/>
    <property type="match status" value="1"/>
</dbReference>
<dbReference type="GO" id="GO:0045862">
    <property type="term" value="P:positive regulation of proteolysis"/>
    <property type="evidence" value="ECO:0007669"/>
    <property type="project" value="TreeGrafter"/>
</dbReference>
<dbReference type="GO" id="GO:0051087">
    <property type="term" value="F:protein-folding chaperone binding"/>
    <property type="evidence" value="ECO:0007669"/>
    <property type="project" value="TreeGrafter"/>
</dbReference>
<dbReference type="GO" id="GO:0043161">
    <property type="term" value="P:proteasome-mediated ubiquitin-dependent protein catabolic process"/>
    <property type="evidence" value="ECO:0007669"/>
    <property type="project" value="TreeGrafter"/>
</dbReference>
<comment type="catalytic activity">
    <reaction evidence="1">
        <text>S-ubiquitinyl-[E2 ubiquitin-conjugating enzyme]-L-cysteine + [acceptor protein]-L-lysine = [E2 ubiquitin-conjugating enzyme]-L-cysteine + N(6)-ubiquitinyl-[acceptor protein]-L-lysine.</text>
        <dbReference type="EC" id="2.3.2.27"/>
    </reaction>
</comment>
<reference evidence="7" key="1">
    <citation type="journal article" date="2021" name="IMA Fungus">
        <title>Genomic characterization of three marine fungi, including Emericellopsis atlantica sp. nov. with signatures of a generalist lifestyle and marine biomass degradation.</title>
        <authorList>
            <person name="Hagestad O.C."/>
            <person name="Hou L."/>
            <person name="Andersen J.H."/>
            <person name="Hansen E.H."/>
            <person name="Altermark B."/>
            <person name="Li C."/>
            <person name="Kuhnert E."/>
            <person name="Cox R.J."/>
            <person name="Crous P.W."/>
            <person name="Spatafora J.W."/>
            <person name="Lail K."/>
            <person name="Amirebrahimi M."/>
            <person name="Lipzen A."/>
            <person name="Pangilinan J."/>
            <person name="Andreopoulos W."/>
            <person name="Hayes R.D."/>
            <person name="Ng V."/>
            <person name="Grigoriev I.V."/>
            <person name="Jackson S.A."/>
            <person name="Sutton T.D.S."/>
            <person name="Dobson A.D.W."/>
            <person name="Rama T."/>
        </authorList>
    </citation>
    <scope>NUCLEOTIDE SEQUENCE</scope>
    <source>
        <strain evidence="7">TRa018bII</strain>
    </source>
</reference>
<evidence type="ECO:0000313" key="7">
    <source>
        <dbReference type="EMBL" id="KAG9228253.1"/>
    </source>
</evidence>
<dbReference type="OrthoDB" id="629492at2759"/>
<dbReference type="GO" id="GO:0003755">
    <property type="term" value="F:peptidyl-prolyl cis-trans isomerase activity"/>
    <property type="evidence" value="ECO:0007669"/>
    <property type="project" value="UniProtKB-KW"/>
</dbReference>
<sequence length="282" mass="32138">MAKDTPQDAARALEYKEKGNRCFQSGDYHGADGFYTNAINADPSNPLLYTNRSMSRLKLAHWDDVITDSLHAISLLPDNMKAYYHLAQAQIALDQPGAALVSAKKAHEYCVKEVQSHAKGAGSMGVITELVLRCKKEDWERRERTREKNRKGLVGEMVKLLESQRDRVLGEVDTGEKEDVETEYAEKIEEVRRMAAEVGLEGRRRKVPDWIIDDITFSVMHDPVVTRTGQSYERASIMEHLKRSPTDPLTREPMRVEDLRPNLALRAACEEFLHENGWAVDW</sequence>
<dbReference type="GO" id="GO:0071218">
    <property type="term" value="P:cellular response to misfolded protein"/>
    <property type="evidence" value="ECO:0007669"/>
    <property type="project" value="TreeGrafter"/>
</dbReference>
<evidence type="ECO:0000256" key="4">
    <source>
        <dbReference type="ARBA" id="ARBA00022786"/>
    </source>
</evidence>
<keyword evidence="5" id="KW-0413">Isomerase</keyword>
<dbReference type="SMART" id="SM00504">
    <property type="entry name" value="Ubox"/>
    <property type="match status" value="1"/>
</dbReference>
<dbReference type="InterPro" id="IPR011990">
    <property type="entry name" value="TPR-like_helical_dom_sf"/>
</dbReference>
<accession>A0A9P8BYY4</accession>
<proteinExistence type="predicted"/>
<comment type="caution">
    <text evidence="7">The sequence shown here is derived from an EMBL/GenBank/DDBJ whole genome shotgun (WGS) entry which is preliminary data.</text>
</comment>
<protein>
    <submittedName>
        <fullName evidence="7">U-box domain-containing protein</fullName>
    </submittedName>
</protein>
<evidence type="ECO:0000259" key="6">
    <source>
        <dbReference type="PROSITE" id="PS51698"/>
    </source>
</evidence>
<keyword evidence="5" id="KW-0697">Rotamase</keyword>
<feature type="domain" description="U-box" evidence="6">
    <location>
        <begin position="206"/>
        <end position="279"/>
    </location>
</feature>
<keyword evidence="4" id="KW-0833">Ubl conjugation pathway</keyword>
<dbReference type="AlphaFoldDB" id="A0A9P8BYY4"/>
<name>A0A9P8BYY4_9HELO</name>
<keyword evidence="8" id="KW-1185">Reference proteome</keyword>
<dbReference type="SUPFAM" id="SSF57850">
    <property type="entry name" value="RING/U-box"/>
    <property type="match status" value="1"/>
</dbReference>
<dbReference type="Gene3D" id="1.25.40.10">
    <property type="entry name" value="Tetratricopeptide repeat domain"/>
    <property type="match status" value="1"/>
</dbReference>
<dbReference type="GO" id="GO:0000209">
    <property type="term" value="P:protein polyubiquitination"/>
    <property type="evidence" value="ECO:0007669"/>
    <property type="project" value="TreeGrafter"/>
</dbReference>
<dbReference type="InterPro" id="IPR003613">
    <property type="entry name" value="Ubox_domain"/>
</dbReference>
<evidence type="ECO:0000313" key="8">
    <source>
        <dbReference type="Proteomes" id="UP000824998"/>
    </source>
</evidence>
<organism evidence="7 8">
    <name type="scientific">Amylocarpus encephaloides</name>
    <dbReference type="NCBI Taxonomy" id="45428"/>
    <lineage>
        <taxon>Eukaryota</taxon>
        <taxon>Fungi</taxon>
        <taxon>Dikarya</taxon>
        <taxon>Ascomycota</taxon>
        <taxon>Pezizomycotina</taxon>
        <taxon>Leotiomycetes</taxon>
        <taxon>Helotiales</taxon>
        <taxon>Helotiales incertae sedis</taxon>
        <taxon>Amylocarpus</taxon>
    </lineage>
</organism>
<dbReference type="Proteomes" id="UP000824998">
    <property type="component" value="Unassembled WGS sequence"/>
</dbReference>
<dbReference type="Gene3D" id="3.30.40.10">
    <property type="entry name" value="Zinc/RING finger domain, C3HC4 (zinc finger)"/>
    <property type="match status" value="1"/>
</dbReference>
<gene>
    <name evidence="7" type="ORF">BJ875DRAFT_253626</name>
</gene>
<dbReference type="PROSITE" id="PS51698">
    <property type="entry name" value="U_BOX"/>
    <property type="match status" value="1"/>
</dbReference>
<dbReference type="SUPFAM" id="SSF48452">
    <property type="entry name" value="TPR-like"/>
    <property type="match status" value="1"/>
</dbReference>
<dbReference type="GO" id="GO:0005737">
    <property type="term" value="C:cytoplasm"/>
    <property type="evidence" value="ECO:0007669"/>
    <property type="project" value="TreeGrafter"/>
</dbReference>
<evidence type="ECO:0000256" key="1">
    <source>
        <dbReference type="ARBA" id="ARBA00000900"/>
    </source>
</evidence>
<evidence type="ECO:0000256" key="3">
    <source>
        <dbReference type="ARBA" id="ARBA00022737"/>
    </source>
</evidence>
<evidence type="ECO:0000256" key="5">
    <source>
        <dbReference type="ARBA" id="ARBA00023110"/>
    </source>
</evidence>
<keyword evidence="3" id="KW-0677">Repeat</keyword>
<evidence type="ECO:0000256" key="2">
    <source>
        <dbReference type="ARBA" id="ARBA00022679"/>
    </source>
</evidence>
<dbReference type="GO" id="GO:0061630">
    <property type="term" value="F:ubiquitin protein ligase activity"/>
    <property type="evidence" value="ECO:0007669"/>
    <property type="project" value="UniProtKB-EC"/>
</dbReference>
<dbReference type="EMBL" id="MU252004">
    <property type="protein sequence ID" value="KAG9228253.1"/>
    <property type="molecule type" value="Genomic_DNA"/>
</dbReference>
<dbReference type="InterPro" id="IPR013083">
    <property type="entry name" value="Znf_RING/FYVE/PHD"/>
</dbReference>
<dbReference type="GO" id="GO:0006515">
    <property type="term" value="P:protein quality control for misfolded or incompletely synthesized proteins"/>
    <property type="evidence" value="ECO:0007669"/>
    <property type="project" value="TreeGrafter"/>
</dbReference>
<keyword evidence="2" id="KW-0808">Transferase</keyword>
<dbReference type="PANTHER" id="PTHR46803:SF2">
    <property type="entry name" value="E3 UBIQUITIN-PROTEIN LIGASE CHIP"/>
    <property type="match status" value="1"/>
</dbReference>
<dbReference type="PANTHER" id="PTHR46803">
    <property type="entry name" value="E3 UBIQUITIN-PROTEIN LIGASE CHIP"/>
    <property type="match status" value="1"/>
</dbReference>